<evidence type="ECO:0000313" key="2">
    <source>
        <dbReference type="Proteomes" id="UP000265520"/>
    </source>
</evidence>
<dbReference type="Proteomes" id="UP000265520">
    <property type="component" value="Unassembled WGS sequence"/>
</dbReference>
<comment type="caution">
    <text evidence="1">The sequence shown here is derived from an EMBL/GenBank/DDBJ whole genome shotgun (WGS) entry which is preliminary data.</text>
</comment>
<keyword evidence="2" id="KW-1185">Reference proteome</keyword>
<sequence length="70" mass="7900">MQSPAQRAAKGCAKRQDQKQFVRGCATRAKKLRKAPGPVQGYAPRAKKLRKAPTPAELCRKREFERKSAY</sequence>
<name>A0A392R4P8_9FABA</name>
<dbReference type="AlphaFoldDB" id="A0A392R4P8"/>
<evidence type="ECO:0000313" key="1">
    <source>
        <dbReference type="EMBL" id="MCI30525.1"/>
    </source>
</evidence>
<proteinExistence type="predicted"/>
<protein>
    <submittedName>
        <fullName evidence="1">Uncharacterized protein</fullName>
    </submittedName>
</protein>
<reference evidence="1 2" key="1">
    <citation type="journal article" date="2018" name="Front. Plant Sci.">
        <title>Red Clover (Trifolium pratense) and Zigzag Clover (T. medium) - A Picture of Genomic Similarities and Differences.</title>
        <authorList>
            <person name="Dluhosova J."/>
            <person name="Istvanek J."/>
            <person name="Nedelnik J."/>
            <person name="Repkova J."/>
        </authorList>
    </citation>
    <scope>NUCLEOTIDE SEQUENCE [LARGE SCALE GENOMIC DNA]</scope>
    <source>
        <strain evidence="2">cv. 10/8</strain>
        <tissue evidence="1">Leaf</tissue>
    </source>
</reference>
<dbReference type="EMBL" id="LXQA010180294">
    <property type="protein sequence ID" value="MCI30525.1"/>
    <property type="molecule type" value="Genomic_DNA"/>
</dbReference>
<organism evidence="1 2">
    <name type="scientific">Trifolium medium</name>
    <dbReference type="NCBI Taxonomy" id="97028"/>
    <lineage>
        <taxon>Eukaryota</taxon>
        <taxon>Viridiplantae</taxon>
        <taxon>Streptophyta</taxon>
        <taxon>Embryophyta</taxon>
        <taxon>Tracheophyta</taxon>
        <taxon>Spermatophyta</taxon>
        <taxon>Magnoliopsida</taxon>
        <taxon>eudicotyledons</taxon>
        <taxon>Gunneridae</taxon>
        <taxon>Pentapetalae</taxon>
        <taxon>rosids</taxon>
        <taxon>fabids</taxon>
        <taxon>Fabales</taxon>
        <taxon>Fabaceae</taxon>
        <taxon>Papilionoideae</taxon>
        <taxon>50 kb inversion clade</taxon>
        <taxon>NPAAA clade</taxon>
        <taxon>Hologalegina</taxon>
        <taxon>IRL clade</taxon>
        <taxon>Trifolieae</taxon>
        <taxon>Trifolium</taxon>
    </lineage>
</organism>
<accession>A0A392R4P8</accession>